<gene>
    <name evidence="1" type="ORF">DX873_02275</name>
</gene>
<dbReference type="RefSeq" id="WP_116182907.1">
    <property type="nucleotide sequence ID" value="NZ_QTJX01000001.1"/>
</dbReference>
<name>A0A371JTC2_9FLAO</name>
<dbReference type="OrthoDB" id="1417969at2"/>
<comment type="caution">
    <text evidence="1">The sequence shown here is derived from an EMBL/GenBank/DDBJ whole genome shotgun (WGS) entry which is preliminary data.</text>
</comment>
<accession>A0A371JTC2</accession>
<sequence>MRNFLLPALLIISFYSCSDGDLQIETIDFDSATIQNCTDPVAESSNVLFKISEDEALIMELQNGALNNGVVGETVTTESTVPSQTKLTYRIFSENVTSSYFCDDIPPVTPTVTDEIEAGDGMVIIETVADEENNNFVHTISLSGISFITESGERITNLSINEFGEVTTAIPN</sequence>
<reference evidence="1 2" key="1">
    <citation type="submission" date="2018-08" db="EMBL/GenBank/DDBJ databases">
        <title>Muricauda nanhaiensis sp. nov., isolated from seawater of the South China Sea.</title>
        <authorList>
            <person name="Dang Y."/>
        </authorList>
    </citation>
    <scope>NUCLEOTIDE SEQUENCE [LARGE SCALE GENOMIC DNA]</scope>
    <source>
        <strain evidence="1 2">SM1704</strain>
    </source>
</reference>
<organism evidence="1 2">
    <name type="scientific">Flagellimonas nanhaiensis</name>
    <dbReference type="NCBI Taxonomy" id="2292706"/>
    <lineage>
        <taxon>Bacteria</taxon>
        <taxon>Pseudomonadati</taxon>
        <taxon>Bacteroidota</taxon>
        <taxon>Flavobacteriia</taxon>
        <taxon>Flavobacteriales</taxon>
        <taxon>Flavobacteriaceae</taxon>
        <taxon>Flagellimonas</taxon>
    </lineage>
</organism>
<dbReference type="Proteomes" id="UP000261828">
    <property type="component" value="Unassembled WGS sequence"/>
</dbReference>
<proteinExistence type="predicted"/>
<dbReference type="PROSITE" id="PS51257">
    <property type="entry name" value="PROKAR_LIPOPROTEIN"/>
    <property type="match status" value="1"/>
</dbReference>
<dbReference type="EMBL" id="QTJX01000001">
    <property type="protein sequence ID" value="RDY61026.1"/>
    <property type="molecule type" value="Genomic_DNA"/>
</dbReference>
<dbReference type="AlphaFoldDB" id="A0A371JTC2"/>
<evidence type="ECO:0000313" key="1">
    <source>
        <dbReference type="EMBL" id="RDY61026.1"/>
    </source>
</evidence>
<protein>
    <submittedName>
        <fullName evidence="1">Uncharacterized protein</fullName>
    </submittedName>
</protein>
<evidence type="ECO:0000313" key="2">
    <source>
        <dbReference type="Proteomes" id="UP000261828"/>
    </source>
</evidence>
<keyword evidence="2" id="KW-1185">Reference proteome</keyword>